<feature type="region of interest" description="Disordered" evidence="1">
    <location>
        <begin position="1"/>
        <end position="197"/>
    </location>
</feature>
<keyword evidence="3" id="KW-1185">Reference proteome</keyword>
<feature type="compositionally biased region" description="Polar residues" evidence="1">
    <location>
        <begin position="83"/>
        <end position="99"/>
    </location>
</feature>
<dbReference type="Proteomes" id="UP001295444">
    <property type="component" value="Chromosome 12"/>
</dbReference>
<feature type="compositionally biased region" description="Low complexity" evidence="1">
    <location>
        <begin position="261"/>
        <end position="276"/>
    </location>
</feature>
<proteinExistence type="predicted"/>
<feature type="compositionally biased region" description="Basic and acidic residues" evidence="1">
    <location>
        <begin position="65"/>
        <end position="78"/>
    </location>
</feature>
<evidence type="ECO:0000313" key="3">
    <source>
        <dbReference type="Proteomes" id="UP001295444"/>
    </source>
</evidence>
<evidence type="ECO:0000256" key="1">
    <source>
        <dbReference type="SAM" id="MobiDB-lite"/>
    </source>
</evidence>
<name>A0AAD1TJC9_PELCU</name>
<sequence>MVTTRTTKKMTMENSITRCQEEERQSSVLDKRSKTTIQSIGERAPVNNKRKLEDSHGKKKKEKRPRNEEDNRRQRSVDAKPGPSSQESISQPGPSSPVNNKRKWEDSKGKKKKEKRPRNEEDDRGQRSVDAEPGPSSRVSISRPGSSSKDSISRPGSSSKDSTSHPGSSSKDSTSRPGSSSKDSTSRPGSSSNDSISLKTLLFHRLLGEGGFGKESISQPGPSSPVNNKRKREDSKGKKKKEKRPRNEEDDRGQRSVDAEPGPSSRVSISRPGSSSKDSTSRPGSFSKDSISLKTLLFHRLLGEGGFGKGTGLRLSYHCSYGLLSDCLPPPLHPPLFRFTYSRVATLATPPFFSAVSLCSRSSRASRRDPRLSGRRAFAARSVRAVSFKGANGGPLLLAPPSQAVRGVLPRTHLIQSVRGFSYAHSVRRFQPGERPFAANLPNAGRAPFLRALCLIVSRDPCGHFVGYRFWSVTPIKRRL</sequence>
<reference evidence="2" key="1">
    <citation type="submission" date="2022-03" db="EMBL/GenBank/DDBJ databases">
        <authorList>
            <person name="Alioto T."/>
            <person name="Alioto T."/>
            <person name="Gomez Garrido J."/>
        </authorList>
    </citation>
    <scope>NUCLEOTIDE SEQUENCE</scope>
</reference>
<evidence type="ECO:0000313" key="2">
    <source>
        <dbReference type="EMBL" id="CAH2325144.1"/>
    </source>
</evidence>
<feature type="compositionally biased region" description="Basic and acidic residues" evidence="1">
    <location>
        <begin position="245"/>
        <end position="258"/>
    </location>
</feature>
<feature type="compositionally biased region" description="Polar residues" evidence="1">
    <location>
        <begin position="154"/>
        <end position="197"/>
    </location>
</feature>
<dbReference type="EMBL" id="OW240923">
    <property type="protein sequence ID" value="CAH2325144.1"/>
    <property type="molecule type" value="Genomic_DNA"/>
</dbReference>
<accession>A0AAD1TJC9</accession>
<dbReference type="AlphaFoldDB" id="A0AAD1TJC9"/>
<feature type="compositionally biased region" description="Polar residues" evidence="1">
    <location>
        <begin position="277"/>
        <end position="287"/>
    </location>
</feature>
<organism evidence="2 3">
    <name type="scientific">Pelobates cultripes</name>
    <name type="common">Western spadefoot toad</name>
    <dbReference type="NCBI Taxonomy" id="61616"/>
    <lineage>
        <taxon>Eukaryota</taxon>
        <taxon>Metazoa</taxon>
        <taxon>Chordata</taxon>
        <taxon>Craniata</taxon>
        <taxon>Vertebrata</taxon>
        <taxon>Euteleostomi</taxon>
        <taxon>Amphibia</taxon>
        <taxon>Batrachia</taxon>
        <taxon>Anura</taxon>
        <taxon>Pelobatoidea</taxon>
        <taxon>Pelobatidae</taxon>
        <taxon>Pelobates</taxon>
    </lineage>
</organism>
<feature type="compositionally biased region" description="Basic and acidic residues" evidence="1">
    <location>
        <begin position="117"/>
        <end position="130"/>
    </location>
</feature>
<feature type="region of interest" description="Disordered" evidence="1">
    <location>
        <begin position="211"/>
        <end position="287"/>
    </location>
</feature>
<gene>
    <name evidence="2" type="ORF">PECUL_23A000750</name>
</gene>
<feature type="compositionally biased region" description="Basic and acidic residues" evidence="1">
    <location>
        <begin position="19"/>
        <end position="33"/>
    </location>
</feature>
<protein>
    <submittedName>
        <fullName evidence="2">Uncharacterized protein</fullName>
    </submittedName>
</protein>
<feature type="compositionally biased region" description="Low complexity" evidence="1">
    <location>
        <begin position="133"/>
        <end position="148"/>
    </location>
</feature>
<feature type="compositionally biased region" description="Polar residues" evidence="1">
    <location>
        <begin position="216"/>
        <end position="227"/>
    </location>
</feature>